<protein>
    <submittedName>
        <fullName evidence="2">Uncharacterized conserved protein, DUF1501 family</fullName>
    </submittedName>
</protein>
<gene>
    <name evidence="2" type="ORF">SAMN02745857_01887</name>
</gene>
<dbReference type="Proteomes" id="UP000192761">
    <property type="component" value="Unassembled WGS sequence"/>
</dbReference>
<proteinExistence type="predicted"/>
<keyword evidence="1" id="KW-0732">Signal</keyword>
<name>A0A1W1XKL7_9NEIS</name>
<dbReference type="RefSeq" id="WP_084090537.1">
    <property type="nucleotide sequence ID" value="NZ_FWXD01000009.1"/>
</dbReference>
<accession>A0A1W1XKL7</accession>
<dbReference type="AlphaFoldDB" id="A0A1W1XKL7"/>
<dbReference type="EMBL" id="FWXD01000009">
    <property type="protein sequence ID" value="SMC24382.1"/>
    <property type="molecule type" value="Genomic_DNA"/>
</dbReference>
<keyword evidence="3" id="KW-1185">Reference proteome</keyword>
<dbReference type="STRING" id="1121001.SAMN02745857_01887"/>
<organism evidence="2 3">
    <name type="scientific">Andreprevotia lacus DSM 23236</name>
    <dbReference type="NCBI Taxonomy" id="1121001"/>
    <lineage>
        <taxon>Bacteria</taxon>
        <taxon>Pseudomonadati</taxon>
        <taxon>Pseudomonadota</taxon>
        <taxon>Betaproteobacteria</taxon>
        <taxon>Neisseriales</taxon>
        <taxon>Chitinibacteraceae</taxon>
        <taxon>Andreprevotia</taxon>
    </lineage>
</organism>
<dbReference type="OrthoDB" id="9779968at2"/>
<dbReference type="PANTHER" id="PTHR43737">
    <property type="entry name" value="BLL7424 PROTEIN"/>
    <property type="match status" value="1"/>
</dbReference>
<feature type="chain" id="PRO_5013388954" evidence="1">
    <location>
        <begin position="30"/>
        <end position="410"/>
    </location>
</feature>
<dbReference type="InterPro" id="IPR010869">
    <property type="entry name" value="DUF1501"/>
</dbReference>
<evidence type="ECO:0000256" key="1">
    <source>
        <dbReference type="SAM" id="SignalP"/>
    </source>
</evidence>
<dbReference type="Pfam" id="PF07394">
    <property type="entry name" value="DUF1501"/>
    <property type="match status" value="1"/>
</dbReference>
<sequence>MDRRLFLKSSAALLGTGLFPFGQSGWALAANPASPTQKKLVVVMLRGAVDGLNVVAPYADANYYALRPGIAVAKPGAADGLLDLDGYFGLHPALTPLQPLWQAKQLAFVHAAGSPDATRSHFDAQDYMESGTPGRKGTADGWMNRLLATLPGEMSPTRAVSIGPTLPRILSGRIGVANVASGNAAGKPTVLDRPKVDDAFSQLYKGDDKLAQAYEEARETHKEVMDSLADEMMAASNGAPLPNGFPTDAVQLAKLMRKGNVQLAFIALGGWDTHINQGAGKGQLANRLAPVGEGLAQLAQALGPMWNDTTVVVMSEFGRTAKQNGNGGTDHGHGNVMWLLGGAVAGGKVYGDWRGLDNAALYEQRDVPVTTDFRAVLAQVAERHLRLPDAQLAQIFPGLTTTAPRGLIRA</sequence>
<feature type="signal peptide" evidence="1">
    <location>
        <begin position="1"/>
        <end position="29"/>
    </location>
</feature>
<reference evidence="2 3" key="1">
    <citation type="submission" date="2017-04" db="EMBL/GenBank/DDBJ databases">
        <authorList>
            <person name="Afonso C.L."/>
            <person name="Miller P.J."/>
            <person name="Scott M.A."/>
            <person name="Spackman E."/>
            <person name="Goraichik I."/>
            <person name="Dimitrov K.M."/>
            <person name="Suarez D.L."/>
            <person name="Swayne D.E."/>
        </authorList>
    </citation>
    <scope>NUCLEOTIDE SEQUENCE [LARGE SCALE GENOMIC DNA]</scope>
    <source>
        <strain evidence="2 3">DSM 23236</strain>
    </source>
</reference>
<evidence type="ECO:0000313" key="2">
    <source>
        <dbReference type="EMBL" id="SMC24382.1"/>
    </source>
</evidence>
<dbReference type="PANTHER" id="PTHR43737:SF1">
    <property type="entry name" value="DUF1501 DOMAIN-CONTAINING PROTEIN"/>
    <property type="match status" value="1"/>
</dbReference>
<evidence type="ECO:0000313" key="3">
    <source>
        <dbReference type="Proteomes" id="UP000192761"/>
    </source>
</evidence>